<dbReference type="Proteomes" id="UP001341840">
    <property type="component" value="Unassembled WGS sequence"/>
</dbReference>
<accession>A0ABU6SWW2</accession>
<sequence length="118" mass="12909">MRLPLNVFGAWKRAVDGGEGGEAVEAAERTMMGHLHSRFRVVRVVPAPIMHMMRDDPGFQQMMDQILLPGEGYRPDFDGTQFDGSQAHSDLNEPVSTPLQSFMALGGTPPSAHMPDSS</sequence>
<name>A0ABU6SWW2_9FABA</name>
<keyword evidence="3" id="KW-1185">Reference proteome</keyword>
<proteinExistence type="predicted"/>
<reference evidence="2 3" key="1">
    <citation type="journal article" date="2023" name="Plants (Basel)">
        <title>Bridging the Gap: Combining Genomics and Transcriptomics Approaches to Understand Stylosanthes scabra, an Orphan Legume from the Brazilian Caatinga.</title>
        <authorList>
            <person name="Ferreira-Neto J.R.C."/>
            <person name="da Silva M.D."/>
            <person name="Binneck E."/>
            <person name="de Melo N.F."/>
            <person name="da Silva R.H."/>
            <person name="de Melo A.L.T.M."/>
            <person name="Pandolfi V."/>
            <person name="Bustamante F.O."/>
            <person name="Brasileiro-Vidal A.C."/>
            <person name="Benko-Iseppon A.M."/>
        </authorList>
    </citation>
    <scope>NUCLEOTIDE SEQUENCE [LARGE SCALE GENOMIC DNA]</scope>
    <source>
        <tissue evidence="2">Leaves</tissue>
    </source>
</reference>
<dbReference type="EMBL" id="JASCZI010062830">
    <property type="protein sequence ID" value="MED6140867.1"/>
    <property type="molecule type" value="Genomic_DNA"/>
</dbReference>
<feature type="compositionally biased region" description="Polar residues" evidence="1">
    <location>
        <begin position="82"/>
        <end position="100"/>
    </location>
</feature>
<feature type="region of interest" description="Disordered" evidence="1">
    <location>
        <begin position="73"/>
        <end position="118"/>
    </location>
</feature>
<comment type="caution">
    <text evidence="2">The sequence shown here is derived from an EMBL/GenBank/DDBJ whole genome shotgun (WGS) entry which is preliminary data.</text>
</comment>
<evidence type="ECO:0000313" key="2">
    <source>
        <dbReference type="EMBL" id="MED6140867.1"/>
    </source>
</evidence>
<organism evidence="2 3">
    <name type="scientific">Stylosanthes scabra</name>
    <dbReference type="NCBI Taxonomy" id="79078"/>
    <lineage>
        <taxon>Eukaryota</taxon>
        <taxon>Viridiplantae</taxon>
        <taxon>Streptophyta</taxon>
        <taxon>Embryophyta</taxon>
        <taxon>Tracheophyta</taxon>
        <taxon>Spermatophyta</taxon>
        <taxon>Magnoliopsida</taxon>
        <taxon>eudicotyledons</taxon>
        <taxon>Gunneridae</taxon>
        <taxon>Pentapetalae</taxon>
        <taxon>rosids</taxon>
        <taxon>fabids</taxon>
        <taxon>Fabales</taxon>
        <taxon>Fabaceae</taxon>
        <taxon>Papilionoideae</taxon>
        <taxon>50 kb inversion clade</taxon>
        <taxon>dalbergioids sensu lato</taxon>
        <taxon>Dalbergieae</taxon>
        <taxon>Pterocarpus clade</taxon>
        <taxon>Stylosanthes</taxon>
    </lineage>
</organism>
<evidence type="ECO:0008006" key="4">
    <source>
        <dbReference type="Google" id="ProtNLM"/>
    </source>
</evidence>
<evidence type="ECO:0000256" key="1">
    <source>
        <dbReference type="SAM" id="MobiDB-lite"/>
    </source>
</evidence>
<gene>
    <name evidence="2" type="ORF">PIB30_097607</name>
</gene>
<protein>
    <recommendedName>
        <fullName evidence="4">VQ domain-containing protein</fullName>
    </recommendedName>
</protein>
<evidence type="ECO:0000313" key="3">
    <source>
        <dbReference type="Proteomes" id="UP001341840"/>
    </source>
</evidence>